<gene>
    <name evidence="4" type="ORF">BDFB_002375</name>
</gene>
<keyword evidence="5" id="KW-1185">Reference proteome</keyword>
<dbReference type="PRINTS" id="PR00301">
    <property type="entry name" value="HEATSHOCK70"/>
</dbReference>
<accession>A0A482W0J3</accession>
<comment type="similarity">
    <text evidence="1">Belongs to the heat shock protein 70 family.</text>
</comment>
<dbReference type="CDD" id="cd24028">
    <property type="entry name" value="ASKHA_NBD_HSP70_HSPA1-like"/>
    <property type="match status" value="1"/>
</dbReference>
<dbReference type="SUPFAM" id="SSF100920">
    <property type="entry name" value="Heat shock protein 70kD (HSP70), peptide-binding domain"/>
    <property type="match status" value="2"/>
</dbReference>
<feature type="non-terminal residue" evidence="4">
    <location>
        <position position="1265"/>
    </location>
</feature>
<dbReference type="EMBL" id="QDEB01041236">
    <property type="protein sequence ID" value="RZC38662.1"/>
    <property type="molecule type" value="Genomic_DNA"/>
</dbReference>
<dbReference type="InterPro" id="IPR043129">
    <property type="entry name" value="ATPase_NBD"/>
</dbReference>
<dbReference type="Gene3D" id="3.30.420.40">
    <property type="match status" value="4"/>
</dbReference>
<dbReference type="InterPro" id="IPR029047">
    <property type="entry name" value="HSP70_peptide-bd_sf"/>
</dbReference>
<reference evidence="4 5" key="1">
    <citation type="submission" date="2017-03" db="EMBL/GenBank/DDBJ databases">
        <title>Genome of the blue death feigning beetle - Asbolus verrucosus.</title>
        <authorList>
            <person name="Rider S.D."/>
        </authorList>
    </citation>
    <scope>NUCLEOTIDE SEQUENCE [LARGE SCALE GENOMIC DNA]</scope>
    <source>
        <strain evidence="4">Butters</strain>
        <tissue evidence="4">Head and leg muscle</tissue>
    </source>
</reference>
<keyword evidence="2" id="KW-0547">Nucleotide-binding</keyword>
<evidence type="ECO:0000256" key="2">
    <source>
        <dbReference type="ARBA" id="ARBA00022741"/>
    </source>
</evidence>
<sequence length="1265" mass="142033">MKSELVVGIDLGTTNSAVAIYRNNELKILENSAGNYTTPSFVYFADMENVSVGKNAKRMAAQKPEHGVYGKYLSKPNVNSLDTTSFSDIKRFIGRQFYEVESQQNLSYLPFIVENVNGEPMIFIEKYGIQESPEDISAHILQQIKKDIKIKLGEDVDKAVITVPAHFNVSQRKATLKAAEQAGFKVLKLLNEPTAAALNYFCENKDSIPEKKYYLVYDLGGGTFDVAILERTAENIDIISIDGDSFLGGHDFDNLIKNYICDSLEETHKSELNKRNLRRIANESVEVKEHLSTSESGSVILEGVIDIKDSIEIQLTRSQFEKMAANLFTRTIDIVDRCIKNSELTKDDISEIILAGGSTYIPKIQELLSNYFDGKQLNRTLHPEECVAKGAALQAAMLSKSSHQKIKEFKVTEVTPSSLGVGDVSYKMDFVIRRNTPIPTNASVTHATVTDNQAAINLKIYEGERMDVRKNICLGNFKITNLTPAPPGKCKIKIIMTIDANGILTVTAKEKLKENSKDLQIAYTKANRTYKLGRKGGDRVQEQLEDKRFMELAKIHEFLITYIAGVEYNMKNKKITSTERNELQRCFEIRKEIANGEDSEDKVKLMNLGVEMMQLCEPIVKKYNFKQMPRSAEIESKLKVRNLMGVTYDSDSDGDAEMEKHLKNSNLVVGIDLGTTNSGVALFKNGRVDMLENKDGDYITPSYVFINDKNTASVGKIAKYMAPNKPEHCIYDNVGGEPLVYIKEYSSYKSPIEISQLILNKIKNDVNTKLGTNVNKAVITVPAHFNVSQRKATLKAAEDAGFTVLKLLNEPTAAALNYYYECTDVTAPKTYSLVYDLGGGTFDVAVLERNGDNINIICVDGDSYLGGHDFDNIITNYVLKELKKKYNYDPHLDKRKMRLIRNQCIEAKEHLSVNTEVPLYFEGLVEKIGCAYVSLTRTQFEEMAADLFKRAMEIVDRCIQNIQLTKEDISEVILAGGSTRVPKIEEMLTEYFNGRAPKKILHPEQCVAKGAALQAAMLSKSPDQKIQEFKISEVTAASLGFGDVSDKMNIIIKKNTPIPATEAATFATVYNNQSAMVLKIYEGERTDVKKNVCLGTFKITNLTQAPPGKCKIKSVIKVDTNGILTVTASENLKDNARCLQIVYVKANKVEKRKSDIKDRQEDKNFEEIAKIHEYLVLYGSAVQYNFQNKKHKITPGHIDDFKKCDELQEQIRSAKKSKDKQKLLDLGRELMKICEPLAKKYDSVYDSDDERFQGARLVEDDTLNS</sequence>
<dbReference type="Gene3D" id="3.30.30.30">
    <property type="match status" value="1"/>
</dbReference>
<dbReference type="STRING" id="1661398.A0A482W0J3"/>
<name>A0A482W0J3_ASBVE</name>
<dbReference type="PROSITE" id="PS01036">
    <property type="entry name" value="HSP70_3"/>
    <property type="match status" value="2"/>
</dbReference>
<dbReference type="FunFam" id="3.30.420.40:FF:000545">
    <property type="entry name" value="Endoplasmic reticulum chaperone BiP"/>
    <property type="match status" value="1"/>
</dbReference>
<dbReference type="AlphaFoldDB" id="A0A482W0J3"/>
<dbReference type="Gene3D" id="3.90.640.10">
    <property type="entry name" value="Actin, Chain A, domain 4"/>
    <property type="match status" value="2"/>
</dbReference>
<comment type="caution">
    <text evidence="4">The sequence shown here is derived from an EMBL/GenBank/DDBJ whole genome shotgun (WGS) entry which is preliminary data.</text>
</comment>
<organism evidence="4 5">
    <name type="scientific">Asbolus verrucosus</name>
    <name type="common">Desert ironclad beetle</name>
    <dbReference type="NCBI Taxonomy" id="1661398"/>
    <lineage>
        <taxon>Eukaryota</taxon>
        <taxon>Metazoa</taxon>
        <taxon>Ecdysozoa</taxon>
        <taxon>Arthropoda</taxon>
        <taxon>Hexapoda</taxon>
        <taxon>Insecta</taxon>
        <taxon>Pterygota</taxon>
        <taxon>Neoptera</taxon>
        <taxon>Endopterygota</taxon>
        <taxon>Coleoptera</taxon>
        <taxon>Polyphaga</taxon>
        <taxon>Cucujiformia</taxon>
        <taxon>Tenebrionidae</taxon>
        <taxon>Pimeliinae</taxon>
        <taxon>Asbolus</taxon>
    </lineage>
</organism>
<dbReference type="InterPro" id="IPR018181">
    <property type="entry name" value="Heat_shock_70_CS"/>
</dbReference>
<dbReference type="InterPro" id="IPR013126">
    <property type="entry name" value="Hsp_70_fam"/>
</dbReference>
<dbReference type="OrthoDB" id="6718630at2759"/>
<dbReference type="Pfam" id="PF00012">
    <property type="entry name" value="HSP70"/>
    <property type="match status" value="2"/>
</dbReference>
<evidence type="ECO:0000256" key="3">
    <source>
        <dbReference type="ARBA" id="ARBA00022840"/>
    </source>
</evidence>
<dbReference type="PANTHER" id="PTHR19375">
    <property type="entry name" value="HEAT SHOCK PROTEIN 70KDA"/>
    <property type="match status" value="1"/>
</dbReference>
<dbReference type="PROSITE" id="PS00297">
    <property type="entry name" value="HSP70_1"/>
    <property type="match status" value="2"/>
</dbReference>
<evidence type="ECO:0000313" key="4">
    <source>
        <dbReference type="EMBL" id="RZC38662.1"/>
    </source>
</evidence>
<dbReference type="FunFam" id="3.30.420.40:FF:000004">
    <property type="entry name" value="Molecular chaperone DnaK"/>
    <property type="match status" value="1"/>
</dbReference>
<dbReference type="Proteomes" id="UP000292052">
    <property type="component" value="Unassembled WGS sequence"/>
</dbReference>
<proteinExistence type="inferred from homology"/>
<evidence type="ECO:0000256" key="1">
    <source>
        <dbReference type="ARBA" id="ARBA00007381"/>
    </source>
</evidence>
<dbReference type="GO" id="GO:0005524">
    <property type="term" value="F:ATP binding"/>
    <property type="evidence" value="ECO:0007669"/>
    <property type="project" value="UniProtKB-KW"/>
</dbReference>
<dbReference type="FunFam" id="3.90.640.10:FF:000003">
    <property type="entry name" value="Molecular chaperone DnaK"/>
    <property type="match status" value="2"/>
</dbReference>
<dbReference type="SUPFAM" id="SSF53067">
    <property type="entry name" value="Actin-like ATPase domain"/>
    <property type="match status" value="4"/>
</dbReference>
<protein>
    <submittedName>
        <fullName evidence="4">HSP70 and/or MreB Mbl domain containing protein</fullName>
    </submittedName>
</protein>
<dbReference type="GO" id="GO:0140662">
    <property type="term" value="F:ATP-dependent protein folding chaperone"/>
    <property type="evidence" value="ECO:0007669"/>
    <property type="project" value="InterPro"/>
</dbReference>
<keyword evidence="3" id="KW-0067">ATP-binding</keyword>
<evidence type="ECO:0000313" key="5">
    <source>
        <dbReference type="Proteomes" id="UP000292052"/>
    </source>
</evidence>
<dbReference type="Gene3D" id="2.60.34.10">
    <property type="entry name" value="Substrate Binding Domain Of DNAk, Chain A, domain 1"/>
    <property type="match status" value="2"/>
</dbReference>